<dbReference type="GO" id="GO:0003735">
    <property type="term" value="F:structural constituent of ribosome"/>
    <property type="evidence" value="ECO:0007669"/>
    <property type="project" value="InterPro"/>
</dbReference>
<evidence type="ECO:0000313" key="4">
    <source>
        <dbReference type="EMBL" id="OGK28579.1"/>
    </source>
</evidence>
<proteinExistence type="inferred from homology"/>
<evidence type="ECO:0000256" key="2">
    <source>
        <dbReference type="ARBA" id="ARBA00023274"/>
    </source>
</evidence>
<evidence type="ECO:0000256" key="1">
    <source>
        <dbReference type="ARBA" id="ARBA00022980"/>
    </source>
</evidence>
<dbReference type="HAMAP" id="MF_00385">
    <property type="entry name" value="Ribosomal_bS16"/>
    <property type="match status" value="1"/>
</dbReference>
<dbReference type="PANTHER" id="PTHR12919">
    <property type="entry name" value="30S RIBOSOMAL PROTEIN S16"/>
    <property type="match status" value="1"/>
</dbReference>
<gene>
    <name evidence="3" type="primary">rpsP</name>
    <name evidence="4" type="ORF">A3D06_01835</name>
</gene>
<dbReference type="GO" id="GO:0015935">
    <property type="term" value="C:small ribosomal subunit"/>
    <property type="evidence" value="ECO:0007669"/>
    <property type="project" value="TreeGrafter"/>
</dbReference>
<dbReference type="InterPro" id="IPR020592">
    <property type="entry name" value="Ribosomal_bS16_CS"/>
</dbReference>
<dbReference type="EMBL" id="MFZS01000036">
    <property type="protein sequence ID" value="OGK28579.1"/>
    <property type="molecule type" value="Genomic_DNA"/>
</dbReference>
<protein>
    <recommendedName>
        <fullName evidence="3">Small ribosomal subunit protein bS16</fullName>
    </recommendedName>
</protein>
<comment type="similarity">
    <text evidence="3">Belongs to the bacterial ribosomal protein bS16 family.</text>
</comment>
<dbReference type="Pfam" id="PF00886">
    <property type="entry name" value="Ribosomal_S16"/>
    <property type="match status" value="1"/>
</dbReference>
<dbReference type="SUPFAM" id="SSF54565">
    <property type="entry name" value="Ribosomal protein S16"/>
    <property type="match status" value="1"/>
</dbReference>
<dbReference type="Gene3D" id="3.30.1320.10">
    <property type="match status" value="1"/>
</dbReference>
<organism evidence="4 5">
    <name type="scientific">Candidatus Roizmanbacteria bacterium RIFCSPHIGHO2_02_FULL_40_9</name>
    <dbReference type="NCBI Taxonomy" id="1802042"/>
    <lineage>
        <taxon>Bacteria</taxon>
        <taxon>Candidatus Roizmaniibacteriota</taxon>
    </lineage>
</organism>
<dbReference type="NCBIfam" id="TIGR00002">
    <property type="entry name" value="S16"/>
    <property type="match status" value="1"/>
</dbReference>
<dbReference type="GO" id="GO:0005737">
    <property type="term" value="C:cytoplasm"/>
    <property type="evidence" value="ECO:0007669"/>
    <property type="project" value="UniProtKB-ARBA"/>
</dbReference>
<dbReference type="AlphaFoldDB" id="A0A1F7HBA6"/>
<dbReference type="GO" id="GO:0006412">
    <property type="term" value="P:translation"/>
    <property type="evidence" value="ECO:0007669"/>
    <property type="project" value="UniProtKB-UniRule"/>
</dbReference>
<evidence type="ECO:0000256" key="3">
    <source>
        <dbReference type="HAMAP-Rule" id="MF_00385"/>
    </source>
</evidence>
<sequence length="79" mass="9175">MALRIKLTRIGRKNNPKYRIVVAEAKSKRDGKYVEQIGFYDPILQQNSITLDKEKLTGWMQKGASFTKGTERLLRNFSK</sequence>
<dbReference type="Proteomes" id="UP000177027">
    <property type="component" value="Unassembled WGS sequence"/>
</dbReference>
<dbReference type="PANTHER" id="PTHR12919:SF20">
    <property type="entry name" value="SMALL RIBOSOMAL SUBUNIT PROTEIN BS16M"/>
    <property type="match status" value="1"/>
</dbReference>
<dbReference type="InterPro" id="IPR000307">
    <property type="entry name" value="Ribosomal_bS16"/>
</dbReference>
<dbReference type="PROSITE" id="PS00732">
    <property type="entry name" value="RIBOSOMAL_S16"/>
    <property type="match status" value="1"/>
</dbReference>
<accession>A0A1F7HBA6</accession>
<keyword evidence="2 3" id="KW-0687">Ribonucleoprotein</keyword>
<evidence type="ECO:0000313" key="5">
    <source>
        <dbReference type="Proteomes" id="UP000177027"/>
    </source>
</evidence>
<comment type="caution">
    <text evidence="4">The sequence shown here is derived from an EMBL/GenBank/DDBJ whole genome shotgun (WGS) entry which is preliminary data.</text>
</comment>
<name>A0A1F7HBA6_9BACT</name>
<keyword evidence="1 3" id="KW-0689">Ribosomal protein</keyword>
<reference evidence="4 5" key="1">
    <citation type="journal article" date="2016" name="Nat. Commun.">
        <title>Thousands of microbial genomes shed light on interconnected biogeochemical processes in an aquifer system.</title>
        <authorList>
            <person name="Anantharaman K."/>
            <person name="Brown C.T."/>
            <person name="Hug L.A."/>
            <person name="Sharon I."/>
            <person name="Castelle C.J."/>
            <person name="Probst A.J."/>
            <person name="Thomas B.C."/>
            <person name="Singh A."/>
            <person name="Wilkins M.J."/>
            <person name="Karaoz U."/>
            <person name="Brodie E.L."/>
            <person name="Williams K.H."/>
            <person name="Hubbard S.S."/>
            <person name="Banfield J.F."/>
        </authorList>
    </citation>
    <scope>NUCLEOTIDE SEQUENCE [LARGE SCALE GENOMIC DNA]</scope>
</reference>
<dbReference type="InterPro" id="IPR023803">
    <property type="entry name" value="Ribosomal_bS16_dom_sf"/>
</dbReference>